<feature type="compositionally biased region" description="Polar residues" evidence="1">
    <location>
        <begin position="34"/>
        <end position="44"/>
    </location>
</feature>
<keyword evidence="3" id="KW-1185">Reference proteome</keyword>
<evidence type="ECO:0000313" key="2">
    <source>
        <dbReference type="EMBL" id="KAJ7412145.1"/>
    </source>
</evidence>
<name>A0ABQ9D062_9PASS</name>
<evidence type="ECO:0000256" key="1">
    <source>
        <dbReference type="SAM" id="MobiDB-lite"/>
    </source>
</evidence>
<gene>
    <name evidence="2" type="ORF">WISP_98690</name>
</gene>
<protein>
    <submittedName>
        <fullName evidence="2">Uncharacterized protein</fullName>
    </submittedName>
</protein>
<reference evidence="2" key="1">
    <citation type="submission" date="2019-10" db="EMBL/GenBank/DDBJ databases">
        <authorList>
            <person name="Soares A.E.R."/>
            <person name="Aleixo A."/>
            <person name="Schneider P."/>
            <person name="Miyaki C.Y."/>
            <person name="Schneider M.P."/>
            <person name="Mello C."/>
            <person name="Vasconcelos A.T.R."/>
        </authorList>
    </citation>
    <scope>NUCLEOTIDE SEQUENCE</scope>
    <source>
        <tissue evidence="2">Muscle</tissue>
    </source>
</reference>
<feature type="region of interest" description="Disordered" evidence="1">
    <location>
        <begin position="23"/>
        <end position="63"/>
    </location>
</feature>
<evidence type="ECO:0000313" key="3">
    <source>
        <dbReference type="Proteomes" id="UP001145742"/>
    </source>
</evidence>
<sequence>MFLMEQNLNPFLSYQFDGSASKRCPEPGKEIAGQQESRNSNQAIEVQGSPVDLTAPSKRSRPALLPRSFEPKTLLIIVSLHDDAHVDEVGNLASQKSSAKCKGLLSCLLTVTPEVDFGTDSGYRRDSLLNTSVSPVHLHRNVSGNLFP</sequence>
<dbReference type="Proteomes" id="UP001145742">
    <property type="component" value="Unassembled WGS sequence"/>
</dbReference>
<proteinExistence type="predicted"/>
<comment type="caution">
    <text evidence="2">The sequence shown here is derived from an EMBL/GenBank/DDBJ whole genome shotgun (WGS) entry which is preliminary data.</text>
</comment>
<dbReference type="EMBL" id="WHWB01034258">
    <property type="protein sequence ID" value="KAJ7412145.1"/>
    <property type="molecule type" value="Genomic_DNA"/>
</dbReference>
<organism evidence="2 3">
    <name type="scientific">Willisornis vidua</name>
    <name type="common">Xingu scale-backed antbird</name>
    <dbReference type="NCBI Taxonomy" id="1566151"/>
    <lineage>
        <taxon>Eukaryota</taxon>
        <taxon>Metazoa</taxon>
        <taxon>Chordata</taxon>
        <taxon>Craniata</taxon>
        <taxon>Vertebrata</taxon>
        <taxon>Euteleostomi</taxon>
        <taxon>Archelosauria</taxon>
        <taxon>Archosauria</taxon>
        <taxon>Dinosauria</taxon>
        <taxon>Saurischia</taxon>
        <taxon>Theropoda</taxon>
        <taxon>Coelurosauria</taxon>
        <taxon>Aves</taxon>
        <taxon>Neognathae</taxon>
        <taxon>Neoaves</taxon>
        <taxon>Telluraves</taxon>
        <taxon>Australaves</taxon>
        <taxon>Passeriformes</taxon>
        <taxon>Thamnophilidae</taxon>
        <taxon>Willisornis</taxon>
    </lineage>
</organism>
<accession>A0ABQ9D062</accession>